<dbReference type="Proteomes" id="UP000489600">
    <property type="component" value="Unassembled WGS sequence"/>
</dbReference>
<reference evidence="2" key="1">
    <citation type="submission" date="2019-07" db="EMBL/GenBank/DDBJ databases">
        <authorList>
            <person name="Dittberner H."/>
        </authorList>
    </citation>
    <scope>NUCLEOTIDE SEQUENCE [LARGE SCALE GENOMIC DNA]</scope>
</reference>
<keyword evidence="3" id="KW-1185">Reference proteome</keyword>
<evidence type="ECO:0000256" key="1">
    <source>
        <dbReference type="SAM" id="MobiDB-lite"/>
    </source>
</evidence>
<comment type="caution">
    <text evidence="2">The sequence shown here is derived from an EMBL/GenBank/DDBJ whole genome shotgun (WGS) entry which is preliminary data.</text>
</comment>
<evidence type="ECO:0000313" key="2">
    <source>
        <dbReference type="EMBL" id="VVB04606.1"/>
    </source>
</evidence>
<dbReference type="AlphaFoldDB" id="A0A565BTC2"/>
<accession>A0A565BTC2</accession>
<name>A0A565BTC2_9BRAS</name>
<organism evidence="2 3">
    <name type="scientific">Arabis nemorensis</name>
    <dbReference type="NCBI Taxonomy" id="586526"/>
    <lineage>
        <taxon>Eukaryota</taxon>
        <taxon>Viridiplantae</taxon>
        <taxon>Streptophyta</taxon>
        <taxon>Embryophyta</taxon>
        <taxon>Tracheophyta</taxon>
        <taxon>Spermatophyta</taxon>
        <taxon>Magnoliopsida</taxon>
        <taxon>eudicotyledons</taxon>
        <taxon>Gunneridae</taxon>
        <taxon>Pentapetalae</taxon>
        <taxon>rosids</taxon>
        <taxon>malvids</taxon>
        <taxon>Brassicales</taxon>
        <taxon>Brassicaceae</taxon>
        <taxon>Arabideae</taxon>
        <taxon>Arabis</taxon>
    </lineage>
</organism>
<proteinExistence type="predicted"/>
<feature type="region of interest" description="Disordered" evidence="1">
    <location>
        <begin position="151"/>
        <end position="174"/>
    </location>
</feature>
<dbReference type="EMBL" id="CABITT030000005">
    <property type="protein sequence ID" value="VVB04606.1"/>
    <property type="molecule type" value="Genomic_DNA"/>
</dbReference>
<sequence>MSLKNSKTSGSPNRGMSLPQQVKILRRTGPICSTNREIDLTTMLSKTASVPDPQKGYSSLYNNWTQRSKNKLQLAHERLNLVYHKKEAAESNTDTQEQLTYSVSYPKSGIGGLPKSLHTDFAKEKVEFGVTKGGMGDKHKTIKMMGIKSKRVETKSMDESMNVSHNNRQTRHDP</sequence>
<gene>
    <name evidence="2" type="ORF">ANE_LOCUS15050</name>
</gene>
<protein>
    <submittedName>
        <fullName evidence="2">Uncharacterized protein</fullName>
    </submittedName>
</protein>
<evidence type="ECO:0000313" key="3">
    <source>
        <dbReference type="Proteomes" id="UP000489600"/>
    </source>
</evidence>